<dbReference type="AlphaFoldDB" id="A0AAJ0EKF4"/>
<keyword evidence="3" id="KW-1185">Reference proteome</keyword>
<gene>
    <name evidence="2" type="ORF">BDP81DRAFT_84671</name>
</gene>
<evidence type="ECO:0000256" key="1">
    <source>
        <dbReference type="SAM" id="MobiDB-lite"/>
    </source>
</evidence>
<reference evidence="2" key="1">
    <citation type="submission" date="2021-06" db="EMBL/GenBank/DDBJ databases">
        <title>Comparative genomics, transcriptomics and evolutionary studies reveal genomic signatures of adaptation to plant cell wall in hemibiotrophic fungi.</title>
        <authorList>
            <consortium name="DOE Joint Genome Institute"/>
            <person name="Baroncelli R."/>
            <person name="Diaz J.F."/>
            <person name="Benocci T."/>
            <person name="Peng M."/>
            <person name="Battaglia E."/>
            <person name="Haridas S."/>
            <person name="Andreopoulos W."/>
            <person name="Labutti K."/>
            <person name="Pangilinan J."/>
            <person name="Floch G.L."/>
            <person name="Makela M.R."/>
            <person name="Henrissat B."/>
            <person name="Grigoriev I.V."/>
            <person name="Crouch J.A."/>
            <person name="De Vries R.P."/>
            <person name="Sukno S.A."/>
            <person name="Thon M.R."/>
        </authorList>
    </citation>
    <scope>NUCLEOTIDE SEQUENCE</scope>
    <source>
        <strain evidence="2">CBS 102054</strain>
    </source>
</reference>
<protein>
    <submittedName>
        <fullName evidence="2">Uncharacterized protein</fullName>
    </submittedName>
</protein>
<dbReference type="Proteomes" id="UP001243989">
    <property type="component" value="Unassembled WGS sequence"/>
</dbReference>
<comment type="caution">
    <text evidence="2">The sequence shown here is derived from an EMBL/GenBank/DDBJ whole genome shotgun (WGS) entry which is preliminary data.</text>
</comment>
<name>A0AAJ0EKF4_9PEZI</name>
<evidence type="ECO:0000313" key="3">
    <source>
        <dbReference type="Proteomes" id="UP001243989"/>
    </source>
</evidence>
<feature type="region of interest" description="Disordered" evidence="1">
    <location>
        <begin position="157"/>
        <end position="180"/>
    </location>
</feature>
<proteinExistence type="predicted"/>
<dbReference type="GeneID" id="85481241"/>
<dbReference type="EMBL" id="JAHMHQ010000002">
    <property type="protein sequence ID" value="KAK1654527.1"/>
    <property type="molecule type" value="Genomic_DNA"/>
</dbReference>
<organism evidence="2 3">
    <name type="scientific">Colletotrichum phormii</name>
    <dbReference type="NCBI Taxonomy" id="359342"/>
    <lineage>
        <taxon>Eukaryota</taxon>
        <taxon>Fungi</taxon>
        <taxon>Dikarya</taxon>
        <taxon>Ascomycota</taxon>
        <taxon>Pezizomycotina</taxon>
        <taxon>Sordariomycetes</taxon>
        <taxon>Hypocreomycetidae</taxon>
        <taxon>Glomerellales</taxon>
        <taxon>Glomerellaceae</taxon>
        <taxon>Colletotrichum</taxon>
        <taxon>Colletotrichum acutatum species complex</taxon>
    </lineage>
</organism>
<accession>A0AAJ0EKF4</accession>
<sequence length="180" mass="20084">MKRRQDAMHPALVSGSLGSGSDMPIMLGSWCDRLIWRSVCHAIHTHTRAPSSRIFVWQITCHEQYHSPSIHVGSKGAKGMWSLTGESDCIGTNILTPQLSGDGSQTQDAAALVATKWSDSWGITMVYRHIDSSHQHAQVHLQRPASRRQCQKLEKKLSSARRGHQPRFPAMWLTHSGPSR</sequence>
<dbReference type="RefSeq" id="XP_060450571.1">
    <property type="nucleotide sequence ID" value="XM_060596379.1"/>
</dbReference>
<evidence type="ECO:0000313" key="2">
    <source>
        <dbReference type="EMBL" id="KAK1654527.1"/>
    </source>
</evidence>